<feature type="region of interest" description="Disordered" evidence="1">
    <location>
        <begin position="105"/>
        <end position="173"/>
    </location>
</feature>
<dbReference type="OrthoDB" id="10495040at2759"/>
<evidence type="ECO:0000256" key="1">
    <source>
        <dbReference type="SAM" id="MobiDB-lite"/>
    </source>
</evidence>
<protein>
    <submittedName>
        <fullName evidence="2">Uncharacterized protein</fullName>
    </submittedName>
</protein>
<proteinExistence type="predicted"/>
<dbReference type="EMBL" id="JAAMPC010000014">
    <property type="protein sequence ID" value="KAG2266353.1"/>
    <property type="molecule type" value="Genomic_DNA"/>
</dbReference>
<gene>
    <name evidence="2" type="ORF">Bca52824_073432</name>
</gene>
<evidence type="ECO:0000313" key="2">
    <source>
        <dbReference type="EMBL" id="KAG2266353.1"/>
    </source>
</evidence>
<accession>A0A8X7QB40</accession>
<name>A0A8X7QB40_BRACI</name>
<organism evidence="2 3">
    <name type="scientific">Brassica carinata</name>
    <name type="common">Ethiopian mustard</name>
    <name type="synonym">Abyssinian cabbage</name>
    <dbReference type="NCBI Taxonomy" id="52824"/>
    <lineage>
        <taxon>Eukaryota</taxon>
        <taxon>Viridiplantae</taxon>
        <taxon>Streptophyta</taxon>
        <taxon>Embryophyta</taxon>
        <taxon>Tracheophyta</taxon>
        <taxon>Spermatophyta</taxon>
        <taxon>Magnoliopsida</taxon>
        <taxon>eudicotyledons</taxon>
        <taxon>Gunneridae</taxon>
        <taxon>Pentapetalae</taxon>
        <taxon>rosids</taxon>
        <taxon>malvids</taxon>
        <taxon>Brassicales</taxon>
        <taxon>Brassicaceae</taxon>
        <taxon>Brassiceae</taxon>
        <taxon>Brassica</taxon>
    </lineage>
</organism>
<sequence>MGVFFEDTSSPAVCATGQSSGRRPLDAEDDVEPTVEDPVFGGREGRVSPCYPQGRISIVASPVTTGFEEDRRLHLRNSGLQGDIPLIFRTTCPTTVLEQRSCPIRARKQPERGHKSNGHNLDNSPHPIDLESGPSPEDRVRCCIKSIKTMGSRRQNKCSPPSAVSTDPLVSEH</sequence>
<dbReference type="AlphaFoldDB" id="A0A8X7QB40"/>
<feature type="region of interest" description="Disordered" evidence="1">
    <location>
        <begin position="1"/>
        <end position="47"/>
    </location>
</feature>
<reference evidence="2 3" key="1">
    <citation type="submission" date="2020-02" db="EMBL/GenBank/DDBJ databases">
        <authorList>
            <person name="Ma Q."/>
            <person name="Huang Y."/>
            <person name="Song X."/>
            <person name="Pei D."/>
        </authorList>
    </citation>
    <scope>NUCLEOTIDE SEQUENCE [LARGE SCALE GENOMIC DNA]</scope>
    <source>
        <strain evidence="2">Sxm20200214</strain>
        <tissue evidence="2">Leaf</tissue>
    </source>
</reference>
<dbReference type="Proteomes" id="UP000886595">
    <property type="component" value="Unassembled WGS sequence"/>
</dbReference>
<evidence type="ECO:0000313" key="3">
    <source>
        <dbReference type="Proteomes" id="UP000886595"/>
    </source>
</evidence>
<feature type="compositionally biased region" description="Polar residues" evidence="1">
    <location>
        <begin position="7"/>
        <end position="21"/>
    </location>
</feature>
<comment type="caution">
    <text evidence="2">The sequence shown here is derived from an EMBL/GenBank/DDBJ whole genome shotgun (WGS) entry which is preliminary data.</text>
</comment>
<keyword evidence="3" id="KW-1185">Reference proteome</keyword>